<sequence length="152" mass="17388">MSKNEVINEPEFRTFADIEALPHFKDGNDKDTPPIVFSVKRPIGGSYEFINENKDDIMYSISHSFSLLSWTASVYKKKNSKEKSVQIFTLKHKTSKKDGSITSIDSKDPTLSAKLIRRGNVRPTRCFYVQDMAGNSIAFEWVKTGNFYLTYD</sequence>
<proteinExistence type="predicted"/>
<dbReference type="EMBL" id="JADGJW010000189">
    <property type="protein sequence ID" value="KAJ3222152.1"/>
    <property type="molecule type" value="Genomic_DNA"/>
</dbReference>
<organism evidence="1 2">
    <name type="scientific">Clydaea vesicula</name>
    <dbReference type="NCBI Taxonomy" id="447962"/>
    <lineage>
        <taxon>Eukaryota</taxon>
        <taxon>Fungi</taxon>
        <taxon>Fungi incertae sedis</taxon>
        <taxon>Chytridiomycota</taxon>
        <taxon>Chytridiomycota incertae sedis</taxon>
        <taxon>Chytridiomycetes</taxon>
        <taxon>Lobulomycetales</taxon>
        <taxon>Lobulomycetaceae</taxon>
        <taxon>Clydaea</taxon>
    </lineage>
</organism>
<protein>
    <submittedName>
        <fullName evidence="1">Uncharacterized protein</fullName>
    </submittedName>
</protein>
<accession>A0AAD5U2H8</accession>
<keyword evidence="2" id="KW-1185">Reference proteome</keyword>
<evidence type="ECO:0000313" key="2">
    <source>
        <dbReference type="Proteomes" id="UP001211065"/>
    </source>
</evidence>
<gene>
    <name evidence="1" type="ORF">HK099_002618</name>
</gene>
<comment type="caution">
    <text evidence="1">The sequence shown here is derived from an EMBL/GenBank/DDBJ whole genome shotgun (WGS) entry which is preliminary data.</text>
</comment>
<dbReference type="Proteomes" id="UP001211065">
    <property type="component" value="Unassembled WGS sequence"/>
</dbReference>
<reference evidence="1" key="1">
    <citation type="submission" date="2020-05" db="EMBL/GenBank/DDBJ databases">
        <title>Phylogenomic resolution of chytrid fungi.</title>
        <authorList>
            <person name="Stajich J.E."/>
            <person name="Amses K."/>
            <person name="Simmons R."/>
            <person name="Seto K."/>
            <person name="Myers J."/>
            <person name="Bonds A."/>
            <person name="Quandt C.A."/>
            <person name="Barry K."/>
            <person name="Liu P."/>
            <person name="Grigoriev I."/>
            <person name="Longcore J.E."/>
            <person name="James T.Y."/>
        </authorList>
    </citation>
    <scope>NUCLEOTIDE SEQUENCE</scope>
    <source>
        <strain evidence="1">JEL0476</strain>
    </source>
</reference>
<dbReference type="AlphaFoldDB" id="A0AAD5U2H8"/>
<evidence type="ECO:0000313" key="1">
    <source>
        <dbReference type="EMBL" id="KAJ3222152.1"/>
    </source>
</evidence>
<name>A0AAD5U2H8_9FUNG</name>